<dbReference type="Gene3D" id="3.30.1380.10">
    <property type="match status" value="1"/>
</dbReference>
<keyword evidence="1" id="KW-0472">Membrane</keyword>
<dbReference type="STRING" id="1769779.AUP74_00714"/>
<protein>
    <submittedName>
        <fullName evidence="3">Peptidase M15</fullName>
    </submittedName>
</protein>
<keyword evidence="1" id="KW-0812">Transmembrane</keyword>
<dbReference type="RefSeq" id="WP_069946349.1">
    <property type="nucleotide sequence ID" value="NZ_CP014143.1"/>
</dbReference>
<organism evidence="3 4">
    <name type="scientific">Microbulbifer aggregans</name>
    <dbReference type="NCBI Taxonomy" id="1769779"/>
    <lineage>
        <taxon>Bacteria</taxon>
        <taxon>Pseudomonadati</taxon>
        <taxon>Pseudomonadota</taxon>
        <taxon>Gammaproteobacteria</taxon>
        <taxon>Cellvibrionales</taxon>
        <taxon>Microbulbiferaceae</taxon>
        <taxon>Microbulbifer</taxon>
    </lineage>
</organism>
<dbReference type="Pfam" id="PF08291">
    <property type="entry name" value="Peptidase_M15_3"/>
    <property type="match status" value="1"/>
</dbReference>
<sequence length="227" mass="26230">MSATDQFTLLGREAHRHWRAERINWLVLTGIVLLLLLTIAGLWAVLYLQSVERPYVEVRGYRFADEATFQEFLRQGDNRARFAEFTTFLRESDVDMELIPPQDLLRQGSDWLRIHEPPFALPPREDWPNIVATLRLVRDEVVPNTGPVLVVSAYRTARYTRKVGGSATSHHRNFCSVDLVPKSNISRRELVNELQTMHVRIGAESRAGLGIYGDVRFHIDTCGYRRW</sequence>
<accession>A0A1C9W4Z1</accession>
<dbReference type="InterPro" id="IPR013230">
    <property type="entry name" value="Peptidase_M15A_C"/>
</dbReference>
<dbReference type="OrthoDB" id="500593at2"/>
<dbReference type="AlphaFoldDB" id="A0A1C9W4Z1"/>
<evidence type="ECO:0000256" key="1">
    <source>
        <dbReference type="SAM" id="Phobius"/>
    </source>
</evidence>
<evidence type="ECO:0000313" key="4">
    <source>
        <dbReference type="Proteomes" id="UP000095672"/>
    </source>
</evidence>
<evidence type="ECO:0000313" key="3">
    <source>
        <dbReference type="EMBL" id="AOS96183.1"/>
    </source>
</evidence>
<dbReference type="PATRIC" id="fig|1769779.3.peg.731"/>
<dbReference type="EMBL" id="CP014143">
    <property type="protein sequence ID" value="AOS96183.1"/>
    <property type="molecule type" value="Genomic_DNA"/>
</dbReference>
<proteinExistence type="predicted"/>
<dbReference type="KEGG" id="micc:AUP74_00714"/>
<dbReference type="SUPFAM" id="SSF55166">
    <property type="entry name" value="Hedgehog/DD-peptidase"/>
    <property type="match status" value="1"/>
</dbReference>
<feature type="transmembrane region" description="Helical" evidence="1">
    <location>
        <begin position="25"/>
        <end position="48"/>
    </location>
</feature>
<gene>
    <name evidence="3" type="ORF">AUP74_00714</name>
</gene>
<evidence type="ECO:0000259" key="2">
    <source>
        <dbReference type="Pfam" id="PF08291"/>
    </source>
</evidence>
<keyword evidence="1" id="KW-1133">Transmembrane helix</keyword>
<reference evidence="4" key="1">
    <citation type="submission" date="2016-01" db="EMBL/GenBank/DDBJ databases">
        <title>Complete genome sequence of Microbulbifer sp. CCB-MM1, a halophile isolated from Matang Mangrove Forest, Perak.</title>
        <authorList>
            <person name="Moh T.H."/>
            <person name="Dinesh B."/>
            <person name="Lau N.-S."/>
            <person name="Go F."/>
            <person name="Alexander Chong S.-C."/>
        </authorList>
    </citation>
    <scope>NUCLEOTIDE SEQUENCE [LARGE SCALE GENOMIC DNA]</scope>
    <source>
        <strain evidence="4">CCB-MM1</strain>
    </source>
</reference>
<dbReference type="Proteomes" id="UP000095672">
    <property type="component" value="Chromosome"/>
</dbReference>
<feature type="domain" description="Peptidase M15A C-terminal" evidence="2">
    <location>
        <begin position="134"/>
        <end position="197"/>
    </location>
</feature>
<keyword evidence="4" id="KW-1185">Reference proteome</keyword>
<dbReference type="InterPro" id="IPR009045">
    <property type="entry name" value="Zn_M74/Hedgehog-like"/>
</dbReference>
<name>A0A1C9W4Z1_9GAMM</name>